<name>A0ABY9GD74_9PSED</name>
<organism evidence="1 2">
    <name type="scientific">Pseudomonas hefeiensis</name>
    <dbReference type="NCBI Taxonomy" id="2738125"/>
    <lineage>
        <taxon>Bacteria</taxon>
        <taxon>Pseudomonadati</taxon>
        <taxon>Pseudomonadota</taxon>
        <taxon>Gammaproteobacteria</taxon>
        <taxon>Pseudomonadales</taxon>
        <taxon>Pseudomonadaceae</taxon>
        <taxon>Pseudomonas</taxon>
    </lineage>
</organism>
<accession>A0ABY9GD74</accession>
<protein>
    <recommendedName>
        <fullName evidence="3">CdiI immunity protein domain-containing protein</fullName>
    </recommendedName>
</protein>
<reference evidence="1 2" key="1">
    <citation type="submission" date="2023-02" db="EMBL/GenBank/DDBJ databases">
        <title>Evolution of Hrp T3SS in non-pathogenic Pseudomonas fluorescens.</title>
        <authorList>
            <person name="Liao K."/>
            <person name="Wei H."/>
            <person name="Gu Y."/>
        </authorList>
    </citation>
    <scope>NUCLEOTIDE SEQUENCE [LARGE SCALE GENOMIC DNA]</scope>
    <source>
        <strain evidence="1 2">FP205</strain>
    </source>
</reference>
<keyword evidence="2" id="KW-1185">Reference proteome</keyword>
<dbReference type="EMBL" id="CP117449">
    <property type="protein sequence ID" value="WLH13420.1"/>
    <property type="molecule type" value="Genomic_DNA"/>
</dbReference>
<evidence type="ECO:0000313" key="2">
    <source>
        <dbReference type="Proteomes" id="UP001230339"/>
    </source>
</evidence>
<sequence length="85" mass="9967">MDENFEEDRFHEIVLAYTSGRASIKDLEEYADSLKNTEERERATASFFDVLDFTNFHYNGPRAVQERSTEAMSIIRQRFAKPVMP</sequence>
<dbReference type="RefSeq" id="WP_305416365.1">
    <property type="nucleotide sequence ID" value="NZ_CP117426.1"/>
</dbReference>
<dbReference type="Proteomes" id="UP001230339">
    <property type="component" value="Chromosome"/>
</dbReference>
<gene>
    <name evidence="1" type="ORF">PSH57_03380</name>
</gene>
<evidence type="ECO:0000313" key="1">
    <source>
        <dbReference type="EMBL" id="WLH13420.1"/>
    </source>
</evidence>
<proteinExistence type="predicted"/>
<evidence type="ECO:0008006" key="3">
    <source>
        <dbReference type="Google" id="ProtNLM"/>
    </source>
</evidence>